<proteinExistence type="predicted"/>
<dbReference type="EMBL" id="VRYN01000001">
    <property type="protein sequence ID" value="TYO81667.1"/>
    <property type="molecule type" value="Genomic_DNA"/>
</dbReference>
<feature type="region of interest" description="Disordered" evidence="1">
    <location>
        <begin position="1"/>
        <end position="25"/>
    </location>
</feature>
<accession>A0A4D6GXT7</accession>
<evidence type="ECO:0000313" key="5">
    <source>
        <dbReference type="Proteomes" id="UP000323075"/>
    </source>
</evidence>
<dbReference type="AlphaFoldDB" id="A0A4D6GXT7"/>
<dbReference type="Proteomes" id="UP000323075">
    <property type="component" value="Unassembled WGS sequence"/>
</dbReference>
<name>A0A4D6GXT7_HALS9</name>
<dbReference type="Proteomes" id="UP000296216">
    <property type="component" value="Chromosome"/>
</dbReference>
<feature type="compositionally biased region" description="Basic and acidic residues" evidence="1">
    <location>
        <begin position="98"/>
        <end position="112"/>
    </location>
</feature>
<sequence length="112" mass="12571">MSEPSLGSTYERRVNDFSNAGNPKITDDEWDAQVIVIIDDDTDISKGDEIKFVVKRNEGGHYQALLKHQAPVSKPNYKSKPNIPIHHDGKHNQSVGDTRSESHAMRSVDDRS</sequence>
<feature type="region of interest" description="Disordered" evidence="1">
    <location>
        <begin position="71"/>
        <end position="112"/>
    </location>
</feature>
<gene>
    <name evidence="3" type="ORF">APQ99_00175</name>
    <name evidence="2" type="ORF">HBSAL_08775</name>
</gene>
<protein>
    <submittedName>
        <fullName evidence="2">Uncharacterized protein</fullName>
    </submittedName>
</protein>
<evidence type="ECO:0000256" key="1">
    <source>
        <dbReference type="SAM" id="MobiDB-lite"/>
    </source>
</evidence>
<evidence type="ECO:0000313" key="4">
    <source>
        <dbReference type="Proteomes" id="UP000296216"/>
    </source>
</evidence>
<reference evidence="2" key="3">
    <citation type="journal article" name="MicrobiologyOpen">
        <title>Whole-genome comparison between the type strain of Halobacterium salinarum (DSM 3754(T)) and the laboratory strains R1 and NRC-1.</title>
        <authorList>
            <person name="Pfeiffer F."/>
            <person name="Losensky G."/>
            <person name="Marchfelder A."/>
            <person name="Habermann B."/>
            <person name="Dyall-Smith M."/>
        </authorList>
    </citation>
    <scope>NUCLEOTIDE SEQUENCE</scope>
    <source>
        <strain evidence="2">91-R6</strain>
    </source>
</reference>
<evidence type="ECO:0000313" key="3">
    <source>
        <dbReference type="EMBL" id="TYO81667.1"/>
    </source>
</evidence>
<evidence type="ECO:0000313" key="2">
    <source>
        <dbReference type="EMBL" id="QCC45402.1"/>
    </source>
</evidence>
<reference evidence="2 4" key="1">
    <citation type="journal article" date="2019" name="Microbiol. Resour. Announc.">
        <title>The Genome Sequence of the Halobacterium salinarum Type Strain Is Closely Related to That of Laboratory Strains NRC-1 and R1.</title>
        <authorList>
            <person name="Pfeiffer F."/>
            <person name="Marchfelder A."/>
            <person name="Habermann B."/>
            <person name="Dyall-Smith M.L."/>
        </authorList>
    </citation>
    <scope>NUCLEOTIDE SEQUENCE [LARGE SCALE GENOMIC DNA]</scope>
    <source>
        <strain evidence="2">91-R6</strain>
        <strain evidence="4">ATCC 33171 / DSM 3754 / JCM 8978 / NBRC 102687 / NCIMB 764 / 91-R6</strain>
    </source>
</reference>
<reference evidence="3 5" key="2">
    <citation type="submission" date="2019-07" db="EMBL/GenBank/DDBJ databases">
        <title>Genomic Encyclopedia of Archaeal and Bacterial Type Strains, Phase II (KMG-II): from individual species to whole genera.</title>
        <authorList>
            <person name="Goeker M."/>
        </authorList>
    </citation>
    <scope>NUCLEOTIDE SEQUENCE [LARGE SCALE GENOMIC DNA]</scope>
    <source>
        <strain evidence="3 5">DSM 3754</strain>
    </source>
</reference>
<dbReference type="EMBL" id="CP038631">
    <property type="protein sequence ID" value="QCC45402.1"/>
    <property type="molecule type" value="Genomic_DNA"/>
</dbReference>
<organism evidence="2 4">
    <name type="scientific">Halobacterium salinarum (strain ATCC 33171 / DSM 3754 / JCM 8978 / NBRC 102687 / NCIMB 764 / 91-R6)</name>
    <dbReference type="NCBI Taxonomy" id="2597657"/>
    <lineage>
        <taxon>Archaea</taxon>
        <taxon>Methanobacteriati</taxon>
        <taxon>Methanobacteriota</taxon>
        <taxon>Stenosarchaea group</taxon>
        <taxon>Halobacteria</taxon>
        <taxon>Halobacteriales</taxon>
        <taxon>Halobacteriaceae</taxon>
        <taxon>Halobacterium</taxon>
    </lineage>
</organism>